<protein>
    <submittedName>
        <fullName evidence="2">Uncharacterized protein</fullName>
    </submittedName>
</protein>
<feature type="signal peptide" evidence="1">
    <location>
        <begin position="1"/>
        <end position="24"/>
    </location>
</feature>
<reference evidence="2 3" key="1">
    <citation type="submission" date="2021-01" db="EMBL/GenBank/DDBJ databases">
        <title>Actinoplanes sp. nov. LDG1-01 isolated from lichen.</title>
        <authorList>
            <person name="Saeng-In P."/>
            <person name="Phongsopitanun W."/>
            <person name="Kanchanasin P."/>
            <person name="Yuki M."/>
            <person name="Kudo T."/>
            <person name="Ohkuma M."/>
            <person name="Tanasupawat S."/>
        </authorList>
    </citation>
    <scope>NUCLEOTIDE SEQUENCE [LARGE SCALE GENOMIC DNA]</scope>
    <source>
        <strain evidence="2 3">LDG1-01</strain>
    </source>
</reference>
<evidence type="ECO:0000313" key="2">
    <source>
        <dbReference type="EMBL" id="MBL7262149.1"/>
    </source>
</evidence>
<name>A0ABS1W5Z2_9ACTN</name>
<sequence>MRKLIGAGAIAVTLAVLAGSSAQAGPPPRQARVTGTAEFVLTFSPDDDIRRFTFDVRANPYSEPKPGAENGLPTDATGTVKIYHWVAKDGIAVTAEASADCLITNPGGAIVTAIVTRADPLVADWVGRRLGFSVQDGGSRGPDRAGYSWSFSGDQDENGTWGAARIGTCLAPAPFAPVTRGDFTVRHVDLRPEK</sequence>
<keyword evidence="1" id="KW-0732">Signal</keyword>
<dbReference type="EMBL" id="JAENHO010000027">
    <property type="protein sequence ID" value="MBL7262149.1"/>
    <property type="molecule type" value="Genomic_DNA"/>
</dbReference>
<comment type="caution">
    <text evidence="2">The sequence shown here is derived from an EMBL/GenBank/DDBJ whole genome shotgun (WGS) entry which is preliminary data.</text>
</comment>
<keyword evidence="3" id="KW-1185">Reference proteome</keyword>
<organism evidence="2 3">
    <name type="scientific">Paractinoplanes lichenicola</name>
    <dbReference type="NCBI Taxonomy" id="2802976"/>
    <lineage>
        <taxon>Bacteria</taxon>
        <taxon>Bacillati</taxon>
        <taxon>Actinomycetota</taxon>
        <taxon>Actinomycetes</taxon>
        <taxon>Micromonosporales</taxon>
        <taxon>Micromonosporaceae</taxon>
        <taxon>Paractinoplanes</taxon>
    </lineage>
</organism>
<accession>A0ABS1W5Z2</accession>
<feature type="chain" id="PRO_5045522720" evidence="1">
    <location>
        <begin position="25"/>
        <end position="194"/>
    </location>
</feature>
<proteinExistence type="predicted"/>
<dbReference type="Proteomes" id="UP000598996">
    <property type="component" value="Unassembled WGS sequence"/>
</dbReference>
<gene>
    <name evidence="2" type="ORF">JKJ07_48550</name>
</gene>
<dbReference type="RefSeq" id="WP_203078695.1">
    <property type="nucleotide sequence ID" value="NZ_JAENHO010000027.1"/>
</dbReference>
<evidence type="ECO:0000256" key="1">
    <source>
        <dbReference type="SAM" id="SignalP"/>
    </source>
</evidence>
<evidence type="ECO:0000313" key="3">
    <source>
        <dbReference type="Proteomes" id="UP000598996"/>
    </source>
</evidence>